<dbReference type="STRING" id="1123037.GCA_000425305_00694"/>
<protein>
    <submittedName>
        <fullName evidence="1">Glyoxalase</fullName>
    </submittedName>
</protein>
<dbReference type="Proteomes" id="UP000321938">
    <property type="component" value="Unassembled WGS sequence"/>
</dbReference>
<reference evidence="1 2" key="1">
    <citation type="submission" date="2019-08" db="EMBL/GenBank/DDBJ databases">
        <title>Genome of Psychroserpens burtonensis ACAM 167.</title>
        <authorList>
            <person name="Bowman J.P."/>
        </authorList>
    </citation>
    <scope>NUCLEOTIDE SEQUENCE [LARGE SCALE GENOMIC DNA]</scope>
    <source>
        <strain evidence="1 2">ACAM 167</strain>
    </source>
</reference>
<proteinExistence type="predicted"/>
<keyword evidence="2" id="KW-1185">Reference proteome</keyword>
<dbReference type="OrthoDB" id="1271679at2"/>
<dbReference type="AlphaFoldDB" id="A0A5C7BBV2"/>
<name>A0A5C7BBV2_9FLAO</name>
<evidence type="ECO:0000313" key="1">
    <source>
        <dbReference type="EMBL" id="TXE20287.1"/>
    </source>
</evidence>
<accession>A0A5C7BBV2</accession>
<evidence type="ECO:0000313" key="2">
    <source>
        <dbReference type="Proteomes" id="UP000321938"/>
    </source>
</evidence>
<comment type="caution">
    <text evidence="1">The sequence shown here is derived from an EMBL/GenBank/DDBJ whole genome shotgun (WGS) entry which is preliminary data.</text>
</comment>
<dbReference type="RefSeq" id="WP_028870938.1">
    <property type="nucleotide sequence ID" value="NZ_VOSB01000001.1"/>
</dbReference>
<gene>
    <name evidence="1" type="ORF">ES692_00385</name>
</gene>
<sequence length="137" mass="15941">MNDRSTNLKSIRPVIETAQVNDNMSTDECFQNGTLRPIIKLQNHLLIVVFQNYISKRKNVFYDLSIPKQLAYINNTIQKDIKFRNSIKGMIIGQFTIEEYAIYIENSSALNKRMMNIVKERLVNNIQLFQQPLSTAI</sequence>
<dbReference type="EMBL" id="VOSB01000001">
    <property type="protein sequence ID" value="TXE20287.1"/>
    <property type="molecule type" value="Genomic_DNA"/>
</dbReference>
<organism evidence="1 2">
    <name type="scientific">Psychroserpens burtonensis</name>
    <dbReference type="NCBI Taxonomy" id="49278"/>
    <lineage>
        <taxon>Bacteria</taxon>
        <taxon>Pseudomonadati</taxon>
        <taxon>Bacteroidota</taxon>
        <taxon>Flavobacteriia</taxon>
        <taxon>Flavobacteriales</taxon>
        <taxon>Flavobacteriaceae</taxon>
        <taxon>Psychroserpens</taxon>
    </lineage>
</organism>